<dbReference type="AlphaFoldDB" id="A0A931E304"/>
<accession>A0A931E304</accession>
<dbReference type="Pfam" id="PF00550">
    <property type="entry name" value="PP-binding"/>
    <property type="match status" value="1"/>
</dbReference>
<protein>
    <submittedName>
        <fullName evidence="2">Acyl carrier protein</fullName>
    </submittedName>
</protein>
<gene>
    <name evidence="2" type="ORF">I5907_10490</name>
</gene>
<name>A0A931E304_9BACT</name>
<evidence type="ECO:0000259" key="1">
    <source>
        <dbReference type="PROSITE" id="PS50075"/>
    </source>
</evidence>
<evidence type="ECO:0000313" key="3">
    <source>
        <dbReference type="Proteomes" id="UP000628448"/>
    </source>
</evidence>
<organism evidence="2 3">
    <name type="scientific">Panacibacter microcysteis</name>
    <dbReference type="NCBI Taxonomy" id="2793269"/>
    <lineage>
        <taxon>Bacteria</taxon>
        <taxon>Pseudomonadati</taxon>
        <taxon>Bacteroidota</taxon>
        <taxon>Chitinophagia</taxon>
        <taxon>Chitinophagales</taxon>
        <taxon>Chitinophagaceae</taxon>
        <taxon>Panacibacter</taxon>
    </lineage>
</organism>
<dbReference type="PROSITE" id="PS50075">
    <property type="entry name" value="CARRIER"/>
    <property type="match status" value="1"/>
</dbReference>
<proteinExistence type="predicted"/>
<keyword evidence="3" id="KW-1185">Reference proteome</keyword>
<dbReference type="RefSeq" id="WP_196990666.1">
    <property type="nucleotide sequence ID" value="NZ_JADWYR010000001.1"/>
</dbReference>
<dbReference type="SUPFAM" id="SSF47336">
    <property type="entry name" value="ACP-like"/>
    <property type="match status" value="1"/>
</dbReference>
<dbReference type="InterPro" id="IPR036736">
    <property type="entry name" value="ACP-like_sf"/>
</dbReference>
<dbReference type="Gene3D" id="1.10.1200.10">
    <property type="entry name" value="ACP-like"/>
    <property type="match status" value="1"/>
</dbReference>
<dbReference type="InterPro" id="IPR009081">
    <property type="entry name" value="PP-bd_ACP"/>
</dbReference>
<dbReference type="Proteomes" id="UP000628448">
    <property type="component" value="Unassembled WGS sequence"/>
</dbReference>
<sequence>MEKATLMEDLKRRIITQLNLKDLTPEQIGDEQPLFVEGLGLDSIDALELIVLLQQEYRIKLSNADDGPKVFKSVSTMADYILAHQAEKA</sequence>
<comment type="caution">
    <text evidence="2">The sequence shown here is derived from an EMBL/GenBank/DDBJ whole genome shotgun (WGS) entry which is preliminary data.</text>
</comment>
<evidence type="ECO:0000313" key="2">
    <source>
        <dbReference type="EMBL" id="MBG9376665.1"/>
    </source>
</evidence>
<dbReference type="NCBIfam" id="NF006617">
    <property type="entry name" value="PRK09184.1"/>
    <property type="match status" value="1"/>
</dbReference>
<feature type="domain" description="Carrier" evidence="1">
    <location>
        <begin position="5"/>
        <end position="85"/>
    </location>
</feature>
<dbReference type="EMBL" id="JADWYR010000001">
    <property type="protein sequence ID" value="MBG9376665.1"/>
    <property type="molecule type" value="Genomic_DNA"/>
</dbReference>
<reference evidence="2" key="1">
    <citation type="submission" date="2020-11" db="EMBL/GenBank/DDBJ databases">
        <title>Bacterial whole genome sequence for Panacibacter sp. DH6.</title>
        <authorList>
            <person name="Le V."/>
            <person name="Ko S."/>
            <person name="Ahn C.-Y."/>
            <person name="Oh H.-M."/>
        </authorList>
    </citation>
    <scope>NUCLEOTIDE SEQUENCE</scope>
    <source>
        <strain evidence="2">DH6</strain>
    </source>
</reference>